<accession>A0A1D7UZJ8</accession>
<dbReference type="EMBL" id="CP015217">
    <property type="protein sequence ID" value="AOP35012.1"/>
    <property type="molecule type" value="Genomic_DNA"/>
</dbReference>
<keyword evidence="2" id="KW-1185">Reference proteome</keyword>
<dbReference type="AlphaFoldDB" id="A0A1D7UZJ8"/>
<organism evidence="1 2">
    <name type="scientific">Leptospira tipperaryensis</name>
    <dbReference type="NCBI Taxonomy" id="2564040"/>
    <lineage>
        <taxon>Bacteria</taxon>
        <taxon>Pseudomonadati</taxon>
        <taxon>Spirochaetota</taxon>
        <taxon>Spirochaetia</taxon>
        <taxon>Leptospirales</taxon>
        <taxon>Leptospiraceae</taxon>
        <taxon>Leptospira</taxon>
    </lineage>
</organism>
<gene>
    <name evidence="1" type="ORF">A0128_14840</name>
</gene>
<name>A0A1D7UZJ8_9LEPT</name>
<dbReference type="Proteomes" id="UP000094197">
    <property type="component" value="Chromosome 1"/>
</dbReference>
<reference evidence="1 2" key="1">
    <citation type="submission" date="2016-04" db="EMBL/GenBank/DDBJ databases">
        <title>Complete genome seqeunce of Leptospira alstonii serovar Room22.</title>
        <authorList>
            <person name="Nally J.E."/>
            <person name="Bayles D.O."/>
            <person name="Hurley D."/>
            <person name="Fanning S."/>
            <person name="McMahon B.J."/>
            <person name="Arent Z."/>
        </authorList>
    </citation>
    <scope>NUCLEOTIDE SEQUENCE [LARGE SCALE GENOMIC DNA]</scope>
    <source>
        <strain evidence="1 2">GWTS #1</strain>
    </source>
</reference>
<protein>
    <submittedName>
        <fullName evidence="1">Uncharacterized protein</fullName>
    </submittedName>
</protein>
<sequence length="120" mass="13694">MKEKKYYISVAEPWDFVGPDGKNIIKGDILKIIDNNCVLFQTNHILNFEDVGGDILVLSSRYRKNDHFINGTKGLDWTINVGLLLTKEYEDMNESALKSHSKFIIIGSLIEDPEPKSHQN</sequence>
<dbReference type="RefSeq" id="WP_069608228.1">
    <property type="nucleotide sequence ID" value="NZ_CP015217.1"/>
</dbReference>
<evidence type="ECO:0000313" key="2">
    <source>
        <dbReference type="Proteomes" id="UP000094197"/>
    </source>
</evidence>
<dbReference type="KEGG" id="laj:A0128_14840"/>
<proteinExistence type="predicted"/>
<evidence type="ECO:0000313" key="1">
    <source>
        <dbReference type="EMBL" id="AOP35012.1"/>
    </source>
</evidence>
<dbReference type="OrthoDB" id="343426at2"/>